<dbReference type="GO" id="GO:0005912">
    <property type="term" value="C:adherens junction"/>
    <property type="evidence" value="ECO:0007669"/>
    <property type="project" value="UniProtKB-SubCell"/>
</dbReference>
<feature type="region of interest" description="Disordered" evidence="6">
    <location>
        <begin position="903"/>
        <end position="923"/>
    </location>
</feature>
<dbReference type="PANTHER" id="PTHR45858:SF5">
    <property type="entry name" value="MOESIN_EZRIN_RADIXIN HOMOLOG 1"/>
    <property type="match status" value="1"/>
</dbReference>
<dbReference type="SMART" id="SM01195">
    <property type="entry name" value="FA"/>
    <property type="match status" value="1"/>
</dbReference>
<dbReference type="InterPro" id="IPR014352">
    <property type="entry name" value="FERM/acyl-CoA-bd_prot_sf"/>
</dbReference>
<feature type="region of interest" description="Disordered" evidence="6">
    <location>
        <begin position="962"/>
        <end position="984"/>
    </location>
</feature>
<evidence type="ECO:0000256" key="5">
    <source>
        <dbReference type="ARBA" id="ARBA00043944"/>
    </source>
</evidence>
<dbReference type="SMART" id="SM00295">
    <property type="entry name" value="B41"/>
    <property type="match status" value="1"/>
</dbReference>
<dbReference type="Gene3D" id="3.10.20.90">
    <property type="entry name" value="Phosphatidylinositol 3-kinase Catalytic Subunit, Chain A, domain 1"/>
    <property type="match status" value="1"/>
</dbReference>
<dbReference type="InterPro" id="IPR018980">
    <property type="entry name" value="FERM_PH-like_C"/>
</dbReference>
<feature type="compositionally biased region" description="Pro residues" evidence="6">
    <location>
        <begin position="826"/>
        <end position="840"/>
    </location>
</feature>
<dbReference type="Pfam" id="PF09379">
    <property type="entry name" value="FERM_N"/>
    <property type="match status" value="1"/>
</dbReference>
<dbReference type="InterPro" id="IPR014847">
    <property type="entry name" value="FA"/>
</dbReference>
<dbReference type="Gene3D" id="2.30.29.30">
    <property type="entry name" value="Pleckstrin-homology domain (PH domain)/Phosphotyrosine-binding domain (PTB)"/>
    <property type="match status" value="1"/>
</dbReference>
<evidence type="ECO:0000256" key="3">
    <source>
        <dbReference type="ARBA" id="ARBA00022658"/>
    </source>
</evidence>
<dbReference type="AlphaFoldDB" id="A0A0N4ZTG6"/>
<feature type="region of interest" description="Disordered" evidence="6">
    <location>
        <begin position="810"/>
        <end position="843"/>
    </location>
</feature>
<name>A0A0N4ZTG6_PARTI</name>
<evidence type="ECO:0000256" key="6">
    <source>
        <dbReference type="SAM" id="MobiDB-lite"/>
    </source>
</evidence>
<dbReference type="SUPFAM" id="SSF50729">
    <property type="entry name" value="PH domain-like"/>
    <property type="match status" value="1"/>
</dbReference>
<dbReference type="InterPro" id="IPR019748">
    <property type="entry name" value="FERM_central"/>
</dbReference>
<evidence type="ECO:0000256" key="1">
    <source>
        <dbReference type="ARBA" id="ARBA00004536"/>
    </source>
</evidence>
<feature type="compositionally biased region" description="Polar residues" evidence="6">
    <location>
        <begin position="964"/>
        <end position="982"/>
    </location>
</feature>
<dbReference type="InterPro" id="IPR011993">
    <property type="entry name" value="PH-like_dom_sf"/>
</dbReference>
<dbReference type="InterPro" id="IPR041788">
    <property type="entry name" value="FARP1/FARP2/FRMD7_FERM_C"/>
</dbReference>
<comment type="subcellular location">
    <subcellularLocation>
        <location evidence="1">Cell junction</location>
        <location evidence="1">Adherens junction</location>
    </subcellularLocation>
    <subcellularLocation>
        <location evidence="5">Cell projection</location>
        <location evidence="5">Rhabdomere</location>
    </subcellularLocation>
</comment>
<dbReference type="FunFam" id="3.10.20.90:FF:000040">
    <property type="entry name" value="FERM, RhoGEF and pleckstrin domain-containing protein"/>
    <property type="match status" value="1"/>
</dbReference>
<dbReference type="InterPro" id="IPR000299">
    <property type="entry name" value="FERM_domain"/>
</dbReference>
<proteinExistence type="predicted"/>
<dbReference type="Pfam" id="PF00373">
    <property type="entry name" value="FERM_M"/>
    <property type="match status" value="1"/>
</dbReference>
<dbReference type="GO" id="GO:0008092">
    <property type="term" value="F:cytoskeletal protein binding"/>
    <property type="evidence" value="ECO:0007669"/>
    <property type="project" value="InterPro"/>
</dbReference>
<dbReference type="PROSITE" id="PS00660">
    <property type="entry name" value="FERM_1"/>
    <property type="match status" value="1"/>
</dbReference>
<feature type="region of interest" description="Disordered" evidence="6">
    <location>
        <begin position="1034"/>
        <end position="1079"/>
    </location>
</feature>
<sequence length="1095" mass="124082">MRNMSSTIPKGVGAPPVPGLDPKKGKLMCIKVRMLDDTVAVFHLGHKADGQALFDEVCRHLNLIESDYFGLEFIDCYGNRCWLDKDKSILRQITSTHSDARFYFIVKFYPPNSTDIEEEYTKYLISLQLRRDLGRGELLCNENTAALLISYFVQADCGDYSAEDYPDHTYLSAISFIPKQTPGFQMKVMENHRIIVGMTPAECDLLIFETARKCEFFGVKLHPCRDIEGTPVSLSVAHIGVKVYHQIQCISTFSWAKIRKLSFKRKKLLIKLHPENYQFYKETIEFYFETRNECKTFWKKCVEHHAFFRCSEIVESKKENTKLFSRGSSFRYHGRTQKQLIDYVREHRKRREPFSRAICSGKTIFKNDIINNYQIKLSGDQSGNTDDDYVPKIIMRNKQHENIPLCESKSASKIEQNAYQTSLYSNRSYQIGTSKDGDMKTKSMYVKSTNNNGNYLSDYENNEIEIPNVIYSKVYSNRNKNINEENNDESVNQLYATVLPHEINDYADNISLSMPNVTNNKKTHVDIDIDLDGPKVPIKSASGENFNEYEVRTRKQFPKDFDYDSEGSYRLGDDASSSSDILSSVTTSTDNRVLNTVFTAKRVGEVIVKTVVKQKDKECNNVKIENDSKHKKHGDKPKNVSTKTVHVSSKHVFPNSLPIAIDGPGVSVDTKQIEKQQELEEKSILSSSKDTNTPLVSTTTFKPAVVQNIPIKVQRPKIIDNNRTSNNNLDDSTFSLPSSNINTFKPIDKPIVFPKPSVSIPNTSKDSPLYSKQVTTIAPSLTSTFESSASGPLPGRIIHKSNIVITATNPQINLSSTEEENNKGKPIPPPKPKPIPPPKPKNLINQTDINKIVSEIVSNTETINNLDKPTMISVESEDQPDVKKIHLLEGEIPYTLTVRHINTTTGSKSNTPITTTPDNSPFPPPPPQLQMPSIKQLVKEQFSTNSYVTRRKSLEFIQRKRLPSQDSFSSQDHSISPTTPDTGNIIEYLNKKRSISTERTNNLKKQNVIDEKTKPTLDMSALDEFINQTSECTESFKNKEELSTNLSSNKGKEKSRSPPFIDETGSDNSEKEKTPVNIENIKTRMNKNGVLETDF</sequence>
<dbReference type="WBParaSite" id="PTRK_0001179500.1">
    <property type="protein sequence ID" value="PTRK_0001179500.1"/>
    <property type="gene ID" value="PTRK_0001179500"/>
</dbReference>
<protein>
    <recommendedName>
        <fullName evidence="2">Moesin/ezrin/radixin homolog 1</fullName>
    </recommendedName>
</protein>
<dbReference type="Gene3D" id="1.20.80.10">
    <property type="match status" value="1"/>
</dbReference>
<dbReference type="InterPro" id="IPR019749">
    <property type="entry name" value="Band_41_domain"/>
</dbReference>
<keyword evidence="4" id="KW-0677">Repeat</keyword>
<dbReference type="FunFam" id="1.20.80.10:FF:000005">
    <property type="entry name" value="FERM, RhoGEF and pleckstrin domain-containing protein 1"/>
    <property type="match status" value="1"/>
</dbReference>
<dbReference type="CDD" id="cd14473">
    <property type="entry name" value="FERM_B-lobe"/>
    <property type="match status" value="1"/>
</dbReference>
<keyword evidence="3" id="KW-0344">Guanine-nucleotide releasing factor</keyword>
<dbReference type="Pfam" id="PF08736">
    <property type="entry name" value="FA"/>
    <property type="match status" value="1"/>
</dbReference>
<evidence type="ECO:0000259" key="7">
    <source>
        <dbReference type="PROSITE" id="PS50057"/>
    </source>
</evidence>
<dbReference type="STRING" id="131310.A0A0N4ZTG6"/>
<dbReference type="Pfam" id="PF09380">
    <property type="entry name" value="FERM_C"/>
    <property type="match status" value="1"/>
</dbReference>
<dbReference type="PANTHER" id="PTHR45858">
    <property type="entry name" value="FERM DOMAIN CONTAINING PROTEIN"/>
    <property type="match status" value="1"/>
</dbReference>
<dbReference type="CDD" id="cd13193">
    <property type="entry name" value="FERM_C_FARP1-like"/>
    <property type="match status" value="1"/>
</dbReference>
<dbReference type="SUPFAM" id="SSF54236">
    <property type="entry name" value="Ubiquitin-like"/>
    <property type="match status" value="1"/>
</dbReference>
<dbReference type="FunFam" id="2.30.29.30:FF:000002">
    <property type="entry name" value="Band 4.1-like protein 5 isoform 1"/>
    <property type="match status" value="1"/>
</dbReference>
<dbReference type="PRINTS" id="PR00935">
    <property type="entry name" value="BAND41"/>
</dbReference>
<evidence type="ECO:0000313" key="9">
    <source>
        <dbReference type="WBParaSite" id="PTRK_0001179500.1"/>
    </source>
</evidence>
<dbReference type="InterPro" id="IPR035963">
    <property type="entry name" value="FERM_2"/>
</dbReference>
<dbReference type="PRINTS" id="PR00661">
    <property type="entry name" value="ERMFAMILY"/>
</dbReference>
<dbReference type="InterPro" id="IPR051835">
    <property type="entry name" value="RAC1-GEF"/>
</dbReference>
<dbReference type="GO" id="GO:0005085">
    <property type="term" value="F:guanyl-nucleotide exchange factor activity"/>
    <property type="evidence" value="ECO:0007669"/>
    <property type="project" value="UniProtKB-KW"/>
</dbReference>
<organism evidence="8 9">
    <name type="scientific">Parastrongyloides trichosuri</name>
    <name type="common">Possum-specific nematode worm</name>
    <dbReference type="NCBI Taxonomy" id="131310"/>
    <lineage>
        <taxon>Eukaryota</taxon>
        <taxon>Metazoa</taxon>
        <taxon>Ecdysozoa</taxon>
        <taxon>Nematoda</taxon>
        <taxon>Chromadorea</taxon>
        <taxon>Rhabditida</taxon>
        <taxon>Tylenchina</taxon>
        <taxon>Panagrolaimomorpha</taxon>
        <taxon>Strongyloidoidea</taxon>
        <taxon>Strongyloididae</taxon>
        <taxon>Parastrongyloides</taxon>
    </lineage>
</organism>
<dbReference type="InterPro" id="IPR018979">
    <property type="entry name" value="FERM_N"/>
</dbReference>
<dbReference type="Proteomes" id="UP000038045">
    <property type="component" value="Unplaced"/>
</dbReference>
<evidence type="ECO:0000256" key="4">
    <source>
        <dbReference type="ARBA" id="ARBA00022737"/>
    </source>
</evidence>
<evidence type="ECO:0000256" key="2">
    <source>
        <dbReference type="ARBA" id="ARBA00022025"/>
    </source>
</evidence>
<reference evidence="9" key="1">
    <citation type="submission" date="2017-02" db="UniProtKB">
        <authorList>
            <consortium name="WormBaseParasite"/>
        </authorList>
    </citation>
    <scope>IDENTIFICATION</scope>
</reference>
<keyword evidence="8" id="KW-1185">Reference proteome</keyword>
<feature type="compositionally biased region" description="Polar residues" evidence="6">
    <location>
        <begin position="903"/>
        <end position="913"/>
    </location>
</feature>
<dbReference type="InterPro" id="IPR000798">
    <property type="entry name" value="Ez/rad/moesin-like"/>
</dbReference>
<evidence type="ECO:0000313" key="8">
    <source>
        <dbReference type="Proteomes" id="UP000038045"/>
    </source>
</evidence>
<dbReference type="CDD" id="cd17098">
    <property type="entry name" value="FERM_F1_FARP1_like"/>
    <property type="match status" value="1"/>
</dbReference>
<dbReference type="InterPro" id="IPR019747">
    <property type="entry name" value="FERM_CS"/>
</dbReference>
<dbReference type="InterPro" id="IPR029071">
    <property type="entry name" value="Ubiquitin-like_domsf"/>
</dbReference>
<feature type="domain" description="FERM" evidence="7">
    <location>
        <begin position="28"/>
        <end position="312"/>
    </location>
</feature>
<accession>A0A0N4ZTG6</accession>
<dbReference type="PROSITE" id="PS50057">
    <property type="entry name" value="FERM_3"/>
    <property type="match status" value="1"/>
</dbReference>
<dbReference type="SUPFAM" id="SSF47031">
    <property type="entry name" value="Second domain of FERM"/>
    <property type="match status" value="1"/>
</dbReference>
<dbReference type="SMART" id="SM01196">
    <property type="entry name" value="FERM_C"/>
    <property type="match status" value="1"/>
</dbReference>